<protein>
    <submittedName>
        <fullName evidence="4">Hydrolase</fullName>
    </submittedName>
</protein>
<gene>
    <name evidence="4" type="ORF">MESMUL_19750</name>
</gene>
<dbReference type="GO" id="GO:0050118">
    <property type="term" value="F:N-acetyldiaminopimelate deacetylase activity"/>
    <property type="evidence" value="ECO:0007669"/>
    <property type="project" value="UniProtKB-ARBA"/>
</dbReference>
<dbReference type="FunFam" id="3.30.70.360:FF:000001">
    <property type="entry name" value="N-acetyldiaminopimelate deacetylase"/>
    <property type="match status" value="1"/>
</dbReference>
<dbReference type="AlphaFoldDB" id="A0A388SGS4"/>
<keyword evidence="2" id="KW-0464">Manganese</keyword>
<dbReference type="InterPro" id="IPR002933">
    <property type="entry name" value="Peptidase_M20"/>
</dbReference>
<feature type="binding site" evidence="2">
    <location>
        <position position="144"/>
    </location>
    <ligand>
        <name>Mn(2+)</name>
        <dbReference type="ChEBI" id="CHEBI:29035"/>
        <label>2</label>
    </ligand>
</feature>
<feature type="binding site" evidence="2">
    <location>
        <position position="111"/>
    </location>
    <ligand>
        <name>Mn(2+)</name>
        <dbReference type="ChEBI" id="CHEBI:29035"/>
        <label>2</label>
    </ligand>
</feature>
<reference evidence="4 5" key="1">
    <citation type="journal article" date="2018" name="Int. J. Syst. Evol. Microbiol.">
        <title>Mesosutterella multiformis gen. nov., sp. nov., a member of the family Sutterellaceae and Sutterella megalosphaeroides sp. nov., isolated from human faeces.</title>
        <authorList>
            <person name="Sakamoto M."/>
            <person name="Ikeyama N."/>
            <person name="Kunihiro T."/>
            <person name="Iino T."/>
            <person name="Yuki M."/>
            <person name="Ohkuma M."/>
        </authorList>
    </citation>
    <scope>NUCLEOTIDE SEQUENCE [LARGE SCALE GENOMIC DNA]</scope>
    <source>
        <strain evidence="4 5">4NBBH2</strain>
    </source>
</reference>
<dbReference type="PIRSF" id="PIRSF005962">
    <property type="entry name" value="Pept_M20D_amidohydro"/>
    <property type="match status" value="1"/>
</dbReference>
<feature type="domain" description="Peptidase M20 dimerisation" evidence="3">
    <location>
        <begin position="194"/>
        <end position="279"/>
    </location>
</feature>
<dbReference type="PANTHER" id="PTHR11014:SF63">
    <property type="entry name" value="METALLOPEPTIDASE, PUTATIVE (AFU_ORTHOLOGUE AFUA_6G09600)-RELATED"/>
    <property type="match status" value="1"/>
</dbReference>
<accession>A0A388SGS4</accession>
<keyword evidence="5" id="KW-1185">Reference proteome</keyword>
<keyword evidence="1 4" id="KW-0378">Hydrolase</keyword>
<sequence>MADIVLKDRVYPEVAGWADELTAIRHEIHQHPEPGLETAETAARIVRILKGWGLTDIDDRLVRNGVVVRIEGNRPGAVIGLRADIDALKMDDQSVNPWKSLKPGLAHTCGHDGHQTWLMGALRYLHLHRDFPGTVIGIFQPAEEIAEGAKAVVASGVFEKYGIQEILGAHDEPALPKGVFGMKSGPLQASSDNFFIKVIGKGTHGGRPHQGLDPIPVGCQIVSDVQTIISRRINPADPAVISICSLNAGKYELTNVVPGVLTMSGTVRTFNPEVRALIKEKLPKTAKGIAEANDLEAEVEYRELIPPVINDPKLTAACVETATVLFGPDHVKTDLQLIMGAEDFSLYQQKVPGLMMRVGIRDDNHTATLHNPTFDFNDEVLPAAVTLFAALAKSRLEALSK</sequence>
<keyword evidence="2" id="KW-0479">Metal-binding</keyword>
<dbReference type="NCBIfam" id="TIGR01891">
    <property type="entry name" value="amidohydrolases"/>
    <property type="match status" value="1"/>
</dbReference>
<dbReference type="SUPFAM" id="SSF53187">
    <property type="entry name" value="Zn-dependent exopeptidases"/>
    <property type="match status" value="1"/>
</dbReference>
<dbReference type="InterPro" id="IPR036264">
    <property type="entry name" value="Bact_exopeptidase_dim_dom"/>
</dbReference>
<proteinExistence type="predicted"/>
<feature type="binding site" evidence="2">
    <location>
        <position position="170"/>
    </location>
    <ligand>
        <name>Mn(2+)</name>
        <dbReference type="ChEBI" id="CHEBI:29035"/>
        <label>2</label>
    </ligand>
</feature>
<evidence type="ECO:0000256" key="2">
    <source>
        <dbReference type="PIRSR" id="PIRSR005962-1"/>
    </source>
</evidence>
<dbReference type="Gene3D" id="3.40.630.10">
    <property type="entry name" value="Zn peptidases"/>
    <property type="match status" value="1"/>
</dbReference>
<dbReference type="EMBL" id="BGZJ01000002">
    <property type="protein sequence ID" value="GBO94621.1"/>
    <property type="molecule type" value="Genomic_DNA"/>
</dbReference>
<dbReference type="OrthoDB" id="8875216at2"/>
<feature type="binding site" evidence="2">
    <location>
        <position position="109"/>
    </location>
    <ligand>
        <name>Mn(2+)</name>
        <dbReference type="ChEBI" id="CHEBI:29035"/>
        <label>2</label>
    </ligand>
</feature>
<dbReference type="SUPFAM" id="SSF55031">
    <property type="entry name" value="Bacterial exopeptidase dimerisation domain"/>
    <property type="match status" value="1"/>
</dbReference>
<evidence type="ECO:0000313" key="5">
    <source>
        <dbReference type="Proteomes" id="UP000266091"/>
    </source>
</evidence>
<comment type="caution">
    <text evidence="4">The sequence shown here is derived from an EMBL/GenBank/DDBJ whole genome shotgun (WGS) entry which is preliminary data.</text>
</comment>
<dbReference type="Proteomes" id="UP000266091">
    <property type="component" value="Unassembled WGS sequence"/>
</dbReference>
<evidence type="ECO:0000256" key="1">
    <source>
        <dbReference type="ARBA" id="ARBA00022801"/>
    </source>
</evidence>
<dbReference type="PANTHER" id="PTHR11014">
    <property type="entry name" value="PEPTIDASE M20 FAMILY MEMBER"/>
    <property type="match status" value="1"/>
</dbReference>
<dbReference type="RefSeq" id="WP_116270855.1">
    <property type="nucleotide sequence ID" value="NZ_BGZJ01000002.1"/>
</dbReference>
<comment type="cofactor">
    <cofactor evidence="2">
        <name>Mn(2+)</name>
        <dbReference type="ChEBI" id="CHEBI:29035"/>
    </cofactor>
    <text evidence="2">The Mn(2+) ion enhances activity.</text>
</comment>
<feature type="binding site" evidence="2">
    <location>
        <position position="370"/>
    </location>
    <ligand>
        <name>Mn(2+)</name>
        <dbReference type="ChEBI" id="CHEBI:29035"/>
        <label>2</label>
    </ligand>
</feature>
<organism evidence="4 5">
    <name type="scientific">Mesosutterella multiformis</name>
    <dbReference type="NCBI Taxonomy" id="2259133"/>
    <lineage>
        <taxon>Bacteria</taxon>
        <taxon>Pseudomonadati</taxon>
        <taxon>Pseudomonadota</taxon>
        <taxon>Betaproteobacteria</taxon>
        <taxon>Burkholderiales</taxon>
        <taxon>Sutterellaceae</taxon>
        <taxon>Mesosutterella</taxon>
    </lineage>
</organism>
<evidence type="ECO:0000259" key="3">
    <source>
        <dbReference type="Pfam" id="PF07687"/>
    </source>
</evidence>
<evidence type="ECO:0000313" key="4">
    <source>
        <dbReference type="EMBL" id="GBO94621.1"/>
    </source>
</evidence>
<name>A0A388SGS4_9BURK</name>
<dbReference type="Pfam" id="PF01546">
    <property type="entry name" value="Peptidase_M20"/>
    <property type="match status" value="1"/>
</dbReference>
<dbReference type="InterPro" id="IPR011650">
    <property type="entry name" value="Peptidase_M20_dimer"/>
</dbReference>
<dbReference type="GO" id="GO:0046872">
    <property type="term" value="F:metal ion binding"/>
    <property type="evidence" value="ECO:0007669"/>
    <property type="project" value="UniProtKB-KW"/>
</dbReference>
<dbReference type="Pfam" id="PF07687">
    <property type="entry name" value="M20_dimer"/>
    <property type="match status" value="1"/>
</dbReference>
<dbReference type="Gene3D" id="3.30.70.360">
    <property type="match status" value="1"/>
</dbReference>
<dbReference type="GO" id="GO:0019877">
    <property type="term" value="P:diaminopimelate biosynthetic process"/>
    <property type="evidence" value="ECO:0007669"/>
    <property type="project" value="UniProtKB-ARBA"/>
</dbReference>
<dbReference type="InterPro" id="IPR017439">
    <property type="entry name" value="Amidohydrolase"/>
</dbReference>